<reference evidence="1" key="1">
    <citation type="journal article" date="2020" name="mSystems">
        <title>Genome- and Community-Level Interaction Insights into Carbon Utilization and Element Cycling Functions of Hydrothermarchaeota in Hydrothermal Sediment.</title>
        <authorList>
            <person name="Zhou Z."/>
            <person name="Liu Y."/>
            <person name="Xu W."/>
            <person name="Pan J."/>
            <person name="Luo Z.H."/>
            <person name="Li M."/>
        </authorList>
    </citation>
    <scope>NUCLEOTIDE SEQUENCE [LARGE SCALE GENOMIC DNA]</scope>
    <source>
        <strain evidence="1">SpSt-658</strain>
    </source>
</reference>
<name>A0A7C4H5R0_9CREN</name>
<dbReference type="AlphaFoldDB" id="A0A7C4H5R0"/>
<protein>
    <recommendedName>
        <fullName evidence="2">Translation elongation factor EF1B beta/delta subunit guanine nucleotide exchange domain-containing protein</fullName>
    </recommendedName>
</protein>
<gene>
    <name evidence="1" type="ORF">ENU31_01195</name>
</gene>
<evidence type="ECO:0000313" key="1">
    <source>
        <dbReference type="EMBL" id="HGM07013.1"/>
    </source>
</evidence>
<accession>A0A7C4H5R0</accession>
<comment type="caution">
    <text evidence="1">The sequence shown here is derived from an EMBL/GenBank/DDBJ whole genome shotgun (WGS) entry which is preliminary data.</text>
</comment>
<sequence length="93" mass="11167">MYIQNIKREKYINIFVLLKESENLKDLIKIIDSICIPKLCKYDIKKSFIDNFIYIKVYSVASPLKDFKQEVEKALEKLKDYISWMKVEVIEVK</sequence>
<proteinExistence type="predicted"/>
<dbReference type="EMBL" id="DTCA01000044">
    <property type="protein sequence ID" value="HGM07013.1"/>
    <property type="molecule type" value="Genomic_DNA"/>
</dbReference>
<organism evidence="1">
    <name type="scientific">Ignisphaera aggregans</name>
    <dbReference type="NCBI Taxonomy" id="334771"/>
    <lineage>
        <taxon>Archaea</taxon>
        <taxon>Thermoproteota</taxon>
        <taxon>Thermoprotei</taxon>
        <taxon>Desulfurococcales</taxon>
        <taxon>Desulfurococcaceae</taxon>
        <taxon>Ignisphaera</taxon>
    </lineage>
</organism>
<evidence type="ECO:0008006" key="2">
    <source>
        <dbReference type="Google" id="ProtNLM"/>
    </source>
</evidence>